<dbReference type="InterPro" id="IPR029039">
    <property type="entry name" value="Flavoprotein-like_sf"/>
</dbReference>
<dbReference type="GO" id="GO:0009055">
    <property type="term" value="F:electron transfer activity"/>
    <property type="evidence" value="ECO:0007669"/>
    <property type="project" value="UniProtKB-UniRule"/>
</dbReference>
<keyword evidence="6 7" id="KW-0249">Electron transport</keyword>
<feature type="domain" description="Flavodoxin-like" evidence="8">
    <location>
        <begin position="3"/>
        <end position="138"/>
    </location>
</feature>
<dbReference type="InterPro" id="IPR001226">
    <property type="entry name" value="Flavodoxin_CS"/>
</dbReference>
<evidence type="ECO:0000256" key="4">
    <source>
        <dbReference type="ARBA" id="ARBA00022630"/>
    </source>
</evidence>
<dbReference type="AlphaFoldDB" id="A0A9D1E6M0"/>
<evidence type="ECO:0000256" key="2">
    <source>
        <dbReference type="ARBA" id="ARBA00005267"/>
    </source>
</evidence>
<evidence type="ECO:0000256" key="3">
    <source>
        <dbReference type="ARBA" id="ARBA00022448"/>
    </source>
</evidence>
<dbReference type="PROSITE" id="PS50902">
    <property type="entry name" value="FLAVODOXIN_LIKE"/>
    <property type="match status" value="1"/>
</dbReference>
<reference evidence="9" key="1">
    <citation type="submission" date="2020-10" db="EMBL/GenBank/DDBJ databases">
        <authorList>
            <person name="Gilroy R."/>
        </authorList>
    </citation>
    <scope>NUCLEOTIDE SEQUENCE</scope>
    <source>
        <strain evidence="9">ChiW16-3235</strain>
    </source>
</reference>
<evidence type="ECO:0000256" key="1">
    <source>
        <dbReference type="ARBA" id="ARBA00001917"/>
    </source>
</evidence>
<evidence type="ECO:0000256" key="5">
    <source>
        <dbReference type="ARBA" id="ARBA00022643"/>
    </source>
</evidence>
<dbReference type="InterPro" id="IPR010087">
    <property type="entry name" value="Flav_short"/>
</dbReference>
<reference evidence="9" key="2">
    <citation type="journal article" date="2021" name="PeerJ">
        <title>Extensive microbial diversity within the chicken gut microbiome revealed by metagenomics and culture.</title>
        <authorList>
            <person name="Gilroy R."/>
            <person name="Ravi A."/>
            <person name="Getino M."/>
            <person name="Pursley I."/>
            <person name="Horton D.L."/>
            <person name="Alikhan N.F."/>
            <person name="Baker D."/>
            <person name="Gharbi K."/>
            <person name="Hall N."/>
            <person name="Watson M."/>
            <person name="Adriaenssens E.M."/>
            <person name="Foster-Nyarko E."/>
            <person name="Jarju S."/>
            <person name="Secka A."/>
            <person name="Antonio M."/>
            <person name="Oren A."/>
            <person name="Chaudhuri R.R."/>
            <person name="La Ragione R."/>
            <person name="Hildebrand F."/>
            <person name="Pallen M.J."/>
        </authorList>
    </citation>
    <scope>NUCLEOTIDE SEQUENCE</scope>
    <source>
        <strain evidence="9">ChiW16-3235</strain>
    </source>
</reference>
<dbReference type="Proteomes" id="UP000823913">
    <property type="component" value="Unassembled WGS sequence"/>
</dbReference>
<dbReference type="Pfam" id="PF00258">
    <property type="entry name" value="Flavodoxin_1"/>
    <property type="match status" value="1"/>
</dbReference>
<dbReference type="NCBIfam" id="TIGR01753">
    <property type="entry name" value="flav_short"/>
    <property type="match status" value="1"/>
</dbReference>
<evidence type="ECO:0000313" key="9">
    <source>
        <dbReference type="EMBL" id="HIR67468.1"/>
    </source>
</evidence>
<dbReference type="PROSITE" id="PS00201">
    <property type="entry name" value="FLAVODOXIN"/>
    <property type="match status" value="1"/>
</dbReference>
<keyword evidence="3 7" id="KW-0813">Transport</keyword>
<evidence type="ECO:0000256" key="7">
    <source>
        <dbReference type="RuleBase" id="RU367037"/>
    </source>
</evidence>
<evidence type="ECO:0000259" key="8">
    <source>
        <dbReference type="PROSITE" id="PS50902"/>
    </source>
</evidence>
<evidence type="ECO:0000313" key="10">
    <source>
        <dbReference type="Proteomes" id="UP000823913"/>
    </source>
</evidence>
<accession>A0A9D1E6M0</accession>
<keyword evidence="5 7" id="KW-0288">FMN</keyword>
<protein>
    <recommendedName>
        <fullName evidence="7">Flavodoxin</fullName>
    </recommendedName>
</protein>
<dbReference type="SUPFAM" id="SSF52218">
    <property type="entry name" value="Flavoproteins"/>
    <property type="match status" value="1"/>
</dbReference>
<keyword evidence="4 7" id="KW-0285">Flavoprotein</keyword>
<organism evidence="9 10">
    <name type="scientific">Candidatus Coproplasma avicola</name>
    <dbReference type="NCBI Taxonomy" id="2840744"/>
    <lineage>
        <taxon>Bacteria</taxon>
        <taxon>Bacillati</taxon>
        <taxon>Bacillota</taxon>
        <taxon>Clostridia</taxon>
        <taxon>Eubacteriales</taxon>
        <taxon>Candidatus Coproplasma</taxon>
    </lineage>
</organism>
<dbReference type="GO" id="GO:0016651">
    <property type="term" value="F:oxidoreductase activity, acting on NAD(P)H"/>
    <property type="evidence" value="ECO:0007669"/>
    <property type="project" value="UniProtKB-ARBA"/>
</dbReference>
<evidence type="ECO:0000256" key="6">
    <source>
        <dbReference type="ARBA" id="ARBA00022982"/>
    </source>
</evidence>
<comment type="function">
    <text evidence="7">Low-potential electron donor to a number of redox enzymes.</text>
</comment>
<gene>
    <name evidence="9" type="ORF">IAB94_05435</name>
</gene>
<dbReference type="EMBL" id="DVHK01000111">
    <property type="protein sequence ID" value="HIR67468.1"/>
    <property type="molecule type" value="Genomic_DNA"/>
</dbReference>
<comment type="cofactor">
    <cofactor evidence="1 7">
        <name>FMN</name>
        <dbReference type="ChEBI" id="CHEBI:58210"/>
    </cofactor>
</comment>
<comment type="similarity">
    <text evidence="2 7">Belongs to the flavodoxin family.</text>
</comment>
<dbReference type="GO" id="GO:0010181">
    <property type="term" value="F:FMN binding"/>
    <property type="evidence" value="ECO:0007669"/>
    <property type="project" value="UniProtKB-UniRule"/>
</dbReference>
<sequence length="139" mass="14534">MKVNIIYWSGTGNTQLMAEAVADGAQSAGARVNLIPVAAADSSSVDADVVLMGCPAMGAENLEESEFEPWYASVKDKLSGKKVGLFGSYDWGDGEWMRTWQSDISSVGGVLIAEGLICNNTPDEAALAECRALGVKAAS</sequence>
<comment type="caution">
    <text evidence="9">The sequence shown here is derived from an EMBL/GenBank/DDBJ whole genome shotgun (WGS) entry which is preliminary data.</text>
</comment>
<dbReference type="InterPro" id="IPR008254">
    <property type="entry name" value="Flavodoxin/NO_synth"/>
</dbReference>
<dbReference type="Gene3D" id="3.40.50.360">
    <property type="match status" value="1"/>
</dbReference>
<proteinExistence type="inferred from homology"/>
<name>A0A9D1E6M0_9FIRM</name>